<feature type="domain" description="DNA-directed DNA polymerase family B multifunctional" evidence="9">
    <location>
        <begin position="446"/>
        <end position="750"/>
    </location>
</feature>
<gene>
    <name evidence="11" type="ORF">SYV04_36315</name>
</gene>
<evidence type="ECO:0000256" key="3">
    <source>
        <dbReference type="ARBA" id="ARBA00022679"/>
    </source>
</evidence>
<dbReference type="EC" id="2.7.7.7" evidence="2"/>
<keyword evidence="12" id="KW-1185">Reference proteome</keyword>
<organism evidence="11 12">
    <name type="scientific">Hyalangium rubrum</name>
    <dbReference type="NCBI Taxonomy" id="3103134"/>
    <lineage>
        <taxon>Bacteria</taxon>
        <taxon>Pseudomonadati</taxon>
        <taxon>Myxococcota</taxon>
        <taxon>Myxococcia</taxon>
        <taxon>Myxococcales</taxon>
        <taxon>Cystobacterineae</taxon>
        <taxon>Archangiaceae</taxon>
        <taxon>Hyalangium</taxon>
    </lineage>
</organism>
<sequence length="802" mass="88611">MEDEWLWGWDPTPGIISVWAEPDGRAFVWRRIPSTGVLVREDVRFRPWLLLAGLEDLAHLGARLRPEHEGPAPNRVTWQELTGPGALRYLVRADDGRALGAAVLHGASRRIGRSLGHLRELGADTVLALPPEEQYLIASGRTYFRELGFDALHRLQLDLETTGLDPSQERIFLVALRDPKGETEVLEAHGEDGAAEAELLHRLVARVRAHDPDVIENHNLHGFDLPFLAHRARLLGVPLALGRAGAPGLRERPAARGASLGRGPQKALRRMRYTVPGRELIDTMDAVLRHDFAARDLPGHGLKAVARHLGLASPSREHIPGARVYEFFRSDPERVRRYARDDVTEAAGLARMLGGAAFALARMAPRRYERLADAGPATGVLDPLLVRAYLRAGAALPAHEGSDGTPHSGAALHLFATGVARHIVKADVASLYPSLMREYRIGPKRDRLGALLALVDRLVEQRLAAKARARAAAPGSPERHSQEALSAAMKIVVNSAYGYLGASGLTRFADVHAANEVTRRGREVLELLCQELARRGVTLLEADTDGVYFAVPEDWSETDERRVVSEVAALLPPRVQLEFDGRYAAMLSHEPKNYVLRSYDGALVLRGVAFRSSRAEPFGESFLRRALGCLLEGDIPGVRQAYVEVVMALRRRQVPTAEVAAQVRLTKAPEQYLATRSRRRELPYEAMLSSGRDQWAVGEHVRLYRAVRGQARLLPTPHEDDDNSQEARGEEDSKGTENDPRDYDADYYVRLVRETFAARLVRALTPEDFAAVFADPGQPSLFASSLTQARPILTQLPSELSR</sequence>
<dbReference type="InterPro" id="IPR006134">
    <property type="entry name" value="DNA-dir_DNA_pol_B_multi_dom"/>
</dbReference>
<evidence type="ECO:0000256" key="4">
    <source>
        <dbReference type="ARBA" id="ARBA00022695"/>
    </source>
</evidence>
<dbReference type="SMART" id="SM00486">
    <property type="entry name" value="POLBc"/>
    <property type="match status" value="1"/>
</dbReference>
<dbReference type="InterPro" id="IPR023211">
    <property type="entry name" value="DNA_pol_palm_dom_sf"/>
</dbReference>
<comment type="similarity">
    <text evidence="1">Belongs to the DNA polymerase type-B family.</text>
</comment>
<evidence type="ECO:0000256" key="7">
    <source>
        <dbReference type="ARBA" id="ARBA00049244"/>
    </source>
</evidence>
<feature type="compositionally biased region" description="Basic and acidic residues" evidence="8">
    <location>
        <begin position="725"/>
        <end position="742"/>
    </location>
</feature>
<evidence type="ECO:0000313" key="11">
    <source>
        <dbReference type="EMBL" id="MDY7231909.1"/>
    </source>
</evidence>
<dbReference type="InterPro" id="IPR036397">
    <property type="entry name" value="RNaseH_sf"/>
</dbReference>
<keyword evidence="4" id="KW-0548">Nucleotidyltransferase</keyword>
<evidence type="ECO:0000259" key="9">
    <source>
        <dbReference type="Pfam" id="PF00136"/>
    </source>
</evidence>
<evidence type="ECO:0000256" key="2">
    <source>
        <dbReference type="ARBA" id="ARBA00012417"/>
    </source>
</evidence>
<feature type="region of interest" description="Disordered" evidence="8">
    <location>
        <begin position="712"/>
        <end position="742"/>
    </location>
</feature>
<feature type="domain" description="YprB ribonuclease H-like" evidence="10">
    <location>
        <begin position="157"/>
        <end position="329"/>
    </location>
</feature>
<dbReference type="PRINTS" id="PR00106">
    <property type="entry name" value="DNAPOLB"/>
</dbReference>
<dbReference type="InterPro" id="IPR006172">
    <property type="entry name" value="DNA-dir_DNA_pol_B"/>
</dbReference>
<proteinExistence type="inferred from homology"/>
<dbReference type="PANTHER" id="PTHR10322">
    <property type="entry name" value="DNA POLYMERASE CATALYTIC SUBUNIT"/>
    <property type="match status" value="1"/>
</dbReference>
<dbReference type="Pfam" id="PF00136">
    <property type="entry name" value="DNA_pol_B"/>
    <property type="match status" value="1"/>
</dbReference>
<dbReference type="PANTHER" id="PTHR10322:SF23">
    <property type="entry name" value="DNA POLYMERASE DELTA CATALYTIC SUBUNIT"/>
    <property type="match status" value="1"/>
</dbReference>
<evidence type="ECO:0000256" key="1">
    <source>
        <dbReference type="ARBA" id="ARBA00005755"/>
    </source>
</evidence>
<evidence type="ECO:0000256" key="6">
    <source>
        <dbReference type="ARBA" id="ARBA00023125"/>
    </source>
</evidence>
<dbReference type="InterPro" id="IPR038720">
    <property type="entry name" value="YprB_RNase_H-like_dom"/>
</dbReference>
<name>A0ABU5HFI9_9BACT</name>
<keyword evidence="6" id="KW-0238">DNA-binding</keyword>
<keyword evidence="3" id="KW-0808">Transferase</keyword>
<comment type="caution">
    <text evidence="11">The sequence shown here is derived from an EMBL/GenBank/DDBJ whole genome shotgun (WGS) entry which is preliminary data.</text>
</comment>
<evidence type="ECO:0000256" key="5">
    <source>
        <dbReference type="ARBA" id="ARBA00022932"/>
    </source>
</evidence>
<accession>A0ABU5HFI9</accession>
<protein>
    <recommendedName>
        <fullName evidence="2">DNA-directed DNA polymerase</fullName>
        <ecNumber evidence="2">2.7.7.7</ecNumber>
    </recommendedName>
</protein>
<dbReference type="InterPro" id="IPR043502">
    <property type="entry name" value="DNA/RNA_pol_sf"/>
</dbReference>
<dbReference type="RefSeq" id="WP_321550620.1">
    <property type="nucleotide sequence ID" value="NZ_JAXIVS010000016.1"/>
</dbReference>
<evidence type="ECO:0000256" key="8">
    <source>
        <dbReference type="SAM" id="MobiDB-lite"/>
    </source>
</evidence>
<comment type="catalytic activity">
    <reaction evidence="7">
        <text>DNA(n) + a 2'-deoxyribonucleoside 5'-triphosphate = DNA(n+1) + diphosphate</text>
        <dbReference type="Rhea" id="RHEA:22508"/>
        <dbReference type="Rhea" id="RHEA-COMP:17339"/>
        <dbReference type="Rhea" id="RHEA-COMP:17340"/>
        <dbReference type="ChEBI" id="CHEBI:33019"/>
        <dbReference type="ChEBI" id="CHEBI:61560"/>
        <dbReference type="ChEBI" id="CHEBI:173112"/>
        <dbReference type="EC" id="2.7.7.7"/>
    </reaction>
</comment>
<reference evidence="11 12" key="1">
    <citation type="submission" date="2023-12" db="EMBL/GenBank/DDBJ databases">
        <title>the genome sequence of Hyalangium sp. s54d21.</title>
        <authorList>
            <person name="Zhang X."/>
        </authorList>
    </citation>
    <scope>NUCLEOTIDE SEQUENCE [LARGE SCALE GENOMIC DNA]</scope>
    <source>
        <strain evidence="12">s54d21</strain>
    </source>
</reference>
<dbReference type="SUPFAM" id="SSF53098">
    <property type="entry name" value="Ribonuclease H-like"/>
    <property type="match status" value="1"/>
</dbReference>
<dbReference type="Gene3D" id="3.90.1600.10">
    <property type="entry name" value="Palm domain of DNA polymerase"/>
    <property type="match status" value="1"/>
</dbReference>
<keyword evidence="5" id="KW-0239">DNA-directed DNA polymerase</keyword>
<dbReference type="EMBL" id="JAXIVS010000016">
    <property type="protein sequence ID" value="MDY7231909.1"/>
    <property type="molecule type" value="Genomic_DNA"/>
</dbReference>
<dbReference type="InterPro" id="IPR050240">
    <property type="entry name" value="DNA_pol_type-B"/>
</dbReference>
<dbReference type="SUPFAM" id="SSF56672">
    <property type="entry name" value="DNA/RNA polymerases"/>
    <property type="match status" value="1"/>
</dbReference>
<evidence type="ECO:0000259" key="10">
    <source>
        <dbReference type="Pfam" id="PF13482"/>
    </source>
</evidence>
<evidence type="ECO:0000313" key="12">
    <source>
        <dbReference type="Proteomes" id="UP001291309"/>
    </source>
</evidence>
<dbReference type="Proteomes" id="UP001291309">
    <property type="component" value="Unassembled WGS sequence"/>
</dbReference>
<dbReference type="Gene3D" id="3.30.420.10">
    <property type="entry name" value="Ribonuclease H-like superfamily/Ribonuclease H"/>
    <property type="match status" value="1"/>
</dbReference>
<dbReference type="Pfam" id="PF13482">
    <property type="entry name" value="RNase_H_2"/>
    <property type="match status" value="1"/>
</dbReference>
<dbReference type="InterPro" id="IPR012337">
    <property type="entry name" value="RNaseH-like_sf"/>
</dbReference>